<reference evidence="4" key="1">
    <citation type="submission" date="2022-09" db="EMBL/GenBank/DDBJ databases">
        <title>genome sequence of Deinococcus rubellus.</title>
        <authorList>
            <person name="Srinivasan S."/>
        </authorList>
    </citation>
    <scope>NUCLEOTIDE SEQUENCE</scope>
    <source>
        <strain evidence="4">Ant6</strain>
    </source>
</reference>
<dbReference type="Pfam" id="PF00011">
    <property type="entry name" value="HSP20"/>
    <property type="match status" value="1"/>
</dbReference>
<dbReference type="InterPro" id="IPR008978">
    <property type="entry name" value="HSP20-like_chaperone"/>
</dbReference>
<comment type="similarity">
    <text evidence="1 2">Belongs to the small heat shock protein (HSP20) family.</text>
</comment>
<name>A0ABY5YF73_9DEIO</name>
<gene>
    <name evidence="4" type="ORF">N0D28_11460</name>
</gene>
<proteinExistence type="inferred from homology"/>
<evidence type="ECO:0000313" key="5">
    <source>
        <dbReference type="Proteomes" id="UP001060261"/>
    </source>
</evidence>
<dbReference type="EMBL" id="CP104213">
    <property type="protein sequence ID" value="UWX63361.1"/>
    <property type="molecule type" value="Genomic_DNA"/>
</dbReference>
<dbReference type="SUPFAM" id="SSF49764">
    <property type="entry name" value="HSP20-like chaperones"/>
    <property type="match status" value="1"/>
</dbReference>
<sequence length="138" mass="15167">MDKPVLARLNRVMQLREEVETLASGGPYAPDADWLSSGTHLTLVVDVPGCLPDSLTLEDDGEAVTLSGERRALPDDQDALHRERRTGRFVRRLPFPVPVMTQSGEASLVAGVLSVRFEKVHKTIESHPKSGQLEEPES</sequence>
<evidence type="ECO:0000259" key="3">
    <source>
        <dbReference type="PROSITE" id="PS01031"/>
    </source>
</evidence>
<dbReference type="Proteomes" id="UP001060261">
    <property type="component" value="Chromosome"/>
</dbReference>
<dbReference type="PANTHER" id="PTHR11527">
    <property type="entry name" value="HEAT-SHOCK PROTEIN 20 FAMILY MEMBER"/>
    <property type="match status" value="1"/>
</dbReference>
<dbReference type="RefSeq" id="WP_260559649.1">
    <property type="nucleotide sequence ID" value="NZ_BAABEC010000018.1"/>
</dbReference>
<keyword evidence="5" id="KW-1185">Reference proteome</keyword>
<dbReference type="CDD" id="cd06464">
    <property type="entry name" value="ACD_sHsps-like"/>
    <property type="match status" value="1"/>
</dbReference>
<organism evidence="4 5">
    <name type="scientific">Deinococcus rubellus</name>
    <dbReference type="NCBI Taxonomy" id="1889240"/>
    <lineage>
        <taxon>Bacteria</taxon>
        <taxon>Thermotogati</taxon>
        <taxon>Deinococcota</taxon>
        <taxon>Deinococci</taxon>
        <taxon>Deinococcales</taxon>
        <taxon>Deinococcaceae</taxon>
        <taxon>Deinococcus</taxon>
    </lineage>
</organism>
<dbReference type="PROSITE" id="PS01031">
    <property type="entry name" value="SHSP"/>
    <property type="match status" value="1"/>
</dbReference>
<accession>A0ABY5YF73</accession>
<evidence type="ECO:0000313" key="4">
    <source>
        <dbReference type="EMBL" id="UWX63361.1"/>
    </source>
</evidence>
<dbReference type="InterPro" id="IPR002068">
    <property type="entry name" value="A-crystallin/Hsp20_dom"/>
</dbReference>
<evidence type="ECO:0000256" key="1">
    <source>
        <dbReference type="PROSITE-ProRule" id="PRU00285"/>
    </source>
</evidence>
<dbReference type="Gene3D" id="2.60.40.790">
    <property type="match status" value="1"/>
</dbReference>
<protein>
    <submittedName>
        <fullName evidence="4">Hsp20/alpha crystallin family protein</fullName>
    </submittedName>
</protein>
<feature type="domain" description="SHSP" evidence="3">
    <location>
        <begin position="23"/>
        <end position="136"/>
    </location>
</feature>
<dbReference type="InterPro" id="IPR031107">
    <property type="entry name" value="Small_HSP"/>
</dbReference>
<evidence type="ECO:0000256" key="2">
    <source>
        <dbReference type="RuleBase" id="RU003616"/>
    </source>
</evidence>